<gene>
    <name evidence="2" type="ORF">O181_073972</name>
</gene>
<proteinExistence type="predicted"/>
<keyword evidence="3" id="KW-1185">Reference proteome</keyword>
<evidence type="ECO:0000313" key="2">
    <source>
        <dbReference type="EMBL" id="MBW0534257.1"/>
    </source>
</evidence>
<dbReference type="EMBL" id="AVOT02039241">
    <property type="protein sequence ID" value="MBW0534257.1"/>
    <property type="molecule type" value="Genomic_DNA"/>
</dbReference>
<evidence type="ECO:0000259" key="1">
    <source>
        <dbReference type="Pfam" id="PF22936"/>
    </source>
</evidence>
<comment type="caution">
    <text evidence="2">The sequence shown here is derived from an EMBL/GenBank/DDBJ whole genome shotgun (WGS) entry which is preliminary data.</text>
</comment>
<dbReference type="Pfam" id="PF14223">
    <property type="entry name" value="Retrotran_gag_2"/>
    <property type="match status" value="1"/>
</dbReference>
<accession>A0A9Q3FC69</accession>
<dbReference type="InterPro" id="IPR054722">
    <property type="entry name" value="PolX-like_BBD"/>
</dbReference>
<reference evidence="2" key="1">
    <citation type="submission" date="2021-03" db="EMBL/GenBank/DDBJ databases">
        <title>Draft genome sequence of rust myrtle Austropuccinia psidii MF-1, a brazilian biotype.</title>
        <authorList>
            <person name="Quecine M.C."/>
            <person name="Pachon D.M.R."/>
            <person name="Bonatelli M.L."/>
            <person name="Correr F.H."/>
            <person name="Franceschini L.M."/>
            <person name="Leite T.F."/>
            <person name="Margarido G.R.A."/>
            <person name="Almeida C.A."/>
            <person name="Ferrarezi J.A."/>
            <person name="Labate C.A."/>
        </authorList>
    </citation>
    <scope>NUCLEOTIDE SEQUENCE</scope>
    <source>
        <strain evidence="2">MF-1</strain>
    </source>
</reference>
<dbReference type="Pfam" id="PF22936">
    <property type="entry name" value="Pol_BBD"/>
    <property type="match status" value="1"/>
</dbReference>
<sequence>MCMEIHLRSRDLLVVCEKSIAPDASTSAVNKWTKASFEAINLITRIITKRVFREVINSETIDDFCELWSKIADQYASKQAVTRGRVWMDWQQCFYDGNVQNYIDIFQKLMMELGAISIVVPNEHLSYSLLGKLGGNSNLSQFVENLIFNEDIIGKQFLILLRLQNFANHNNHNPDRNESNPTALTTLSDEPHKKVFYCGNGKHNRKCITHKREECWAENPHLRSSRKAKKRKNNPAAYLSIVQALITLSESTQPTSNQVVIDCGATHQMFNNIKLFSNCPTPISSEVANGDRPRHLIAIGVGKVTLKCNGKNLNLENCLLVPGLKCNLVSMLELFKNQLTMHQQEKTFSLTSNHELLLAGEIINRLMYINYELPTVFLKTAKKHPWHNRLGHPGPAVLKILGLPNIETPCQICKISKAHRLPFNHHFDPVQNPMDSIHIDLVEPITPESLSGFKYLLTIVNQSSSFKIINFLKRK</sequence>
<evidence type="ECO:0000313" key="3">
    <source>
        <dbReference type="Proteomes" id="UP000765509"/>
    </source>
</evidence>
<dbReference type="Proteomes" id="UP000765509">
    <property type="component" value="Unassembled WGS sequence"/>
</dbReference>
<organism evidence="2 3">
    <name type="scientific">Austropuccinia psidii MF-1</name>
    <dbReference type="NCBI Taxonomy" id="1389203"/>
    <lineage>
        <taxon>Eukaryota</taxon>
        <taxon>Fungi</taxon>
        <taxon>Dikarya</taxon>
        <taxon>Basidiomycota</taxon>
        <taxon>Pucciniomycotina</taxon>
        <taxon>Pucciniomycetes</taxon>
        <taxon>Pucciniales</taxon>
        <taxon>Sphaerophragmiaceae</taxon>
        <taxon>Austropuccinia</taxon>
    </lineage>
</organism>
<dbReference type="OrthoDB" id="7691805at2759"/>
<protein>
    <recommendedName>
        <fullName evidence="1">Retrovirus-related Pol polyprotein from transposon TNT 1-94-like beta-barrel domain-containing protein</fullName>
    </recommendedName>
</protein>
<feature type="domain" description="Retrovirus-related Pol polyprotein from transposon TNT 1-94-like beta-barrel" evidence="1">
    <location>
        <begin position="260"/>
        <end position="337"/>
    </location>
</feature>
<name>A0A9Q3FC69_9BASI</name>
<dbReference type="AlphaFoldDB" id="A0A9Q3FC69"/>